<dbReference type="Gene3D" id="3.20.20.220">
    <property type="match status" value="1"/>
</dbReference>
<keyword evidence="10" id="KW-1185">Reference proteome</keyword>
<dbReference type="SUPFAM" id="SSF51730">
    <property type="entry name" value="FAD-linked oxidoreductase"/>
    <property type="match status" value="1"/>
</dbReference>
<dbReference type="PANTHER" id="PTHR45754">
    <property type="entry name" value="METHYLENETETRAHYDROFOLATE REDUCTASE"/>
    <property type="match status" value="1"/>
</dbReference>
<dbReference type="InterPro" id="IPR003171">
    <property type="entry name" value="Mehydrof_redctse-like"/>
</dbReference>
<dbReference type="Pfam" id="PF02219">
    <property type="entry name" value="MTHFR"/>
    <property type="match status" value="1"/>
</dbReference>
<evidence type="ECO:0000256" key="7">
    <source>
        <dbReference type="ARBA" id="ARBA00048628"/>
    </source>
</evidence>
<evidence type="ECO:0000313" key="9">
    <source>
        <dbReference type="EMBL" id="GAA5128302.1"/>
    </source>
</evidence>
<reference evidence="10" key="1">
    <citation type="journal article" date="2019" name="Int. J. Syst. Evol. Microbiol.">
        <title>The Global Catalogue of Microorganisms (GCM) 10K type strain sequencing project: providing services to taxonomists for standard genome sequencing and annotation.</title>
        <authorList>
            <consortium name="The Broad Institute Genomics Platform"/>
            <consortium name="The Broad Institute Genome Sequencing Center for Infectious Disease"/>
            <person name="Wu L."/>
            <person name="Ma J."/>
        </authorList>
    </citation>
    <scope>NUCLEOTIDE SEQUENCE [LARGE SCALE GENOMIC DNA]</scope>
    <source>
        <strain evidence="10">JCM 18302</strain>
    </source>
</reference>
<proteinExistence type="inferred from homology"/>
<evidence type="ECO:0000256" key="2">
    <source>
        <dbReference type="ARBA" id="ARBA00004777"/>
    </source>
</evidence>
<keyword evidence="5 8" id="KW-0274">FAD</keyword>
<name>A0ABP9NPB8_9PSEU</name>
<dbReference type="PANTHER" id="PTHR45754:SF3">
    <property type="entry name" value="METHYLENETETRAHYDROFOLATE REDUCTASE (NADPH)"/>
    <property type="match status" value="1"/>
</dbReference>
<evidence type="ECO:0000256" key="8">
    <source>
        <dbReference type="RuleBase" id="RU003862"/>
    </source>
</evidence>
<evidence type="ECO:0000256" key="5">
    <source>
        <dbReference type="ARBA" id="ARBA00022827"/>
    </source>
</evidence>
<evidence type="ECO:0000256" key="3">
    <source>
        <dbReference type="ARBA" id="ARBA00006743"/>
    </source>
</evidence>
<comment type="caution">
    <text evidence="9">The sequence shown here is derived from an EMBL/GenBank/DDBJ whole genome shotgun (WGS) entry which is preliminary data.</text>
</comment>
<comment type="cofactor">
    <cofactor evidence="1 8">
        <name>FAD</name>
        <dbReference type="ChEBI" id="CHEBI:57692"/>
    </cofactor>
</comment>
<dbReference type="Proteomes" id="UP001500804">
    <property type="component" value="Unassembled WGS sequence"/>
</dbReference>
<sequence length="290" mass="30354">MLETALTDGFAITAEFGPPLDPDPGPIRAAAGALRGRVHAVNVTDNQAATVKVSALAAAALLLQEGVEPILQITGRDRNAMAAQSDLLGAWALGVRTVMALSGDPLKVGRYEPLATHVRDLDSLGMIRLVAGLNAGELLAGERLATGTSFRIVGAANPLVDSVQRLEQKLEAGLHLFQTNIVYDVDRFAAWLAPVVAAGITDRAPLLVGVTPPRSTRMLQHMHDNIPGVEVDEATFARMRGRTGDAAKAEGIAIAAEIVSRLRDVPGVGGVHVMAPGWETEAVPAVVDAL</sequence>
<dbReference type="EMBL" id="BAABJO010000018">
    <property type="protein sequence ID" value="GAA5128302.1"/>
    <property type="molecule type" value="Genomic_DNA"/>
</dbReference>
<organism evidence="9 10">
    <name type="scientific">Pseudonocardia adelaidensis</name>
    <dbReference type="NCBI Taxonomy" id="648754"/>
    <lineage>
        <taxon>Bacteria</taxon>
        <taxon>Bacillati</taxon>
        <taxon>Actinomycetota</taxon>
        <taxon>Actinomycetes</taxon>
        <taxon>Pseudonocardiales</taxon>
        <taxon>Pseudonocardiaceae</taxon>
        <taxon>Pseudonocardia</taxon>
    </lineage>
</organism>
<evidence type="ECO:0000256" key="6">
    <source>
        <dbReference type="ARBA" id="ARBA00023002"/>
    </source>
</evidence>
<dbReference type="RefSeq" id="WP_345607459.1">
    <property type="nucleotide sequence ID" value="NZ_BAABJO010000018.1"/>
</dbReference>
<dbReference type="InterPro" id="IPR029041">
    <property type="entry name" value="FAD-linked_oxidoreductase-like"/>
</dbReference>
<evidence type="ECO:0000313" key="10">
    <source>
        <dbReference type="Proteomes" id="UP001500804"/>
    </source>
</evidence>
<comment type="pathway">
    <text evidence="2 8">One-carbon metabolism; tetrahydrofolate interconversion.</text>
</comment>
<evidence type="ECO:0000256" key="4">
    <source>
        <dbReference type="ARBA" id="ARBA00022630"/>
    </source>
</evidence>
<evidence type="ECO:0000256" key="1">
    <source>
        <dbReference type="ARBA" id="ARBA00001974"/>
    </source>
</evidence>
<keyword evidence="4 8" id="KW-0285">Flavoprotein</keyword>
<gene>
    <name evidence="9" type="ORF">GCM10023320_47030</name>
</gene>
<keyword evidence="6 8" id="KW-0560">Oxidoreductase</keyword>
<comment type="catalytic activity">
    <reaction evidence="7">
        <text>(6S)-5-methyl-5,6,7,8-tetrahydrofolate + NAD(+) = (6R)-5,10-methylene-5,6,7,8-tetrahydrofolate + NADH + H(+)</text>
        <dbReference type="Rhea" id="RHEA:19821"/>
        <dbReference type="ChEBI" id="CHEBI:15378"/>
        <dbReference type="ChEBI" id="CHEBI:15636"/>
        <dbReference type="ChEBI" id="CHEBI:18608"/>
        <dbReference type="ChEBI" id="CHEBI:57540"/>
        <dbReference type="ChEBI" id="CHEBI:57945"/>
        <dbReference type="EC" id="1.5.1.54"/>
    </reaction>
    <physiologicalReaction direction="right-to-left" evidence="7">
        <dbReference type="Rhea" id="RHEA:19823"/>
    </physiologicalReaction>
</comment>
<comment type="similarity">
    <text evidence="3 8">Belongs to the methylenetetrahydrofolate reductase family.</text>
</comment>
<accession>A0ABP9NPB8</accession>
<protein>
    <recommendedName>
        <fullName evidence="8">Methylenetetrahydrofolate reductase</fullName>
    </recommendedName>
</protein>